<proteinExistence type="predicted"/>
<feature type="compositionally biased region" description="Basic and acidic residues" evidence="5">
    <location>
        <begin position="143"/>
        <end position="165"/>
    </location>
</feature>
<keyword evidence="4" id="KW-1015">Disulfide bond</keyword>
<dbReference type="Proteomes" id="UP001157974">
    <property type="component" value="Unassembled WGS sequence"/>
</dbReference>
<dbReference type="Gene3D" id="2.70.130.10">
    <property type="entry name" value="Mannose-6-phosphate receptor binding domain"/>
    <property type="match status" value="1"/>
</dbReference>
<dbReference type="PROSITE" id="PS51914">
    <property type="entry name" value="MRH"/>
    <property type="match status" value="1"/>
</dbReference>
<evidence type="ECO:0000256" key="3">
    <source>
        <dbReference type="ARBA" id="ARBA00022824"/>
    </source>
</evidence>
<dbReference type="PANTHER" id="PTHR15414:SF0">
    <property type="entry name" value="ENDOPLASMIC RETICULUM LECTIN 1"/>
    <property type="match status" value="1"/>
</dbReference>
<protein>
    <recommendedName>
        <fullName evidence="7">MRH domain-containing protein</fullName>
    </recommendedName>
</protein>
<organism evidence="8 9">
    <name type="scientific">Rhodosorus marinus</name>
    <dbReference type="NCBI Taxonomy" id="101924"/>
    <lineage>
        <taxon>Eukaryota</taxon>
        <taxon>Rhodophyta</taxon>
        <taxon>Stylonematophyceae</taxon>
        <taxon>Stylonematales</taxon>
        <taxon>Stylonemataceae</taxon>
        <taxon>Rhodosorus</taxon>
    </lineage>
</organism>
<keyword evidence="3" id="KW-0256">Endoplasmic reticulum</keyword>
<keyword evidence="2" id="KW-0732">Signal</keyword>
<dbReference type="InterPro" id="IPR045149">
    <property type="entry name" value="OS-9-like"/>
</dbReference>
<dbReference type="PANTHER" id="PTHR15414">
    <property type="entry name" value="OS-9-RELATED"/>
    <property type="match status" value="1"/>
</dbReference>
<evidence type="ECO:0000259" key="7">
    <source>
        <dbReference type="PROSITE" id="PS51914"/>
    </source>
</evidence>
<keyword evidence="9" id="KW-1185">Reference proteome</keyword>
<sequence>MHRIFLGASFGFDRFFRSVMSFRVVYTTLVAAICITWLGAQGKMDSGLTNFELPIGGSPKLVYQVRVPKIGSLPSEYKEKHNKNFGYSSEEMDKVTEDMPGGGRSDDASRPEVDGKDVVDGSDNDPIDDDEIQTEDAIPNEETADKASTEEGRGPSKCNAEDGRCEEERVEKVVTANGQTLLCRLPTNRSRGNRLTLLKQKRVDPTDEAQELLSRYKNKCYLFPRSNSWWRYRFCFQDKVLQEHTARGSDTATESFSLGNYDGATAQDSDEQVWTDQNEYTEMYNNGSLCDLTNEPRRTRLRYVCSGTYPDENVGIESGQDRNAAYVSAVTELETCIYEVVFVNDAICGHSWYRQNTKTESLDIECELDEGEYVFVGLASKRERRAAWM</sequence>
<evidence type="ECO:0000256" key="1">
    <source>
        <dbReference type="ARBA" id="ARBA00004240"/>
    </source>
</evidence>
<feature type="compositionally biased region" description="Acidic residues" evidence="5">
    <location>
        <begin position="120"/>
        <end position="134"/>
    </location>
</feature>
<evidence type="ECO:0000313" key="9">
    <source>
        <dbReference type="Proteomes" id="UP001157974"/>
    </source>
</evidence>
<dbReference type="GO" id="GO:0030970">
    <property type="term" value="P:retrograde protein transport, ER to cytosol"/>
    <property type="evidence" value="ECO:0007669"/>
    <property type="project" value="TreeGrafter"/>
</dbReference>
<dbReference type="Pfam" id="PF07915">
    <property type="entry name" value="PRKCSH"/>
    <property type="match status" value="1"/>
</dbReference>
<accession>A0AAV8UKL9</accession>
<dbReference type="InterPro" id="IPR009011">
    <property type="entry name" value="Man6P_isomerase_rcpt-bd_dom_sf"/>
</dbReference>
<evidence type="ECO:0000313" key="8">
    <source>
        <dbReference type="EMBL" id="KAJ8901732.1"/>
    </source>
</evidence>
<reference evidence="8 9" key="1">
    <citation type="journal article" date="2023" name="Nat. Commun.">
        <title>Origin of minicircular mitochondrial genomes in red algae.</title>
        <authorList>
            <person name="Lee Y."/>
            <person name="Cho C.H."/>
            <person name="Lee Y.M."/>
            <person name="Park S.I."/>
            <person name="Yang J.H."/>
            <person name="West J.A."/>
            <person name="Bhattacharya D."/>
            <person name="Yoon H.S."/>
        </authorList>
    </citation>
    <scope>NUCLEOTIDE SEQUENCE [LARGE SCALE GENOMIC DNA]</scope>
    <source>
        <strain evidence="8 9">CCMP1338</strain>
        <tissue evidence="8">Whole cell</tissue>
    </source>
</reference>
<feature type="transmembrane region" description="Helical" evidence="6">
    <location>
        <begin position="21"/>
        <end position="40"/>
    </location>
</feature>
<comment type="caution">
    <text evidence="8">The sequence shown here is derived from an EMBL/GenBank/DDBJ whole genome shotgun (WGS) entry which is preliminary data.</text>
</comment>
<feature type="compositionally biased region" description="Basic and acidic residues" evidence="5">
    <location>
        <begin position="104"/>
        <end position="119"/>
    </location>
</feature>
<keyword evidence="6" id="KW-1133">Transmembrane helix</keyword>
<dbReference type="InterPro" id="IPR044865">
    <property type="entry name" value="MRH_dom"/>
</dbReference>
<dbReference type="EMBL" id="JAMWBK010000010">
    <property type="protein sequence ID" value="KAJ8901732.1"/>
    <property type="molecule type" value="Genomic_DNA"/>
</dbReference>
<comment type="subcellular location">
    <subcellularLocation>
        <location evidence="1">Endoplasmic reticulum</location>
    </subcellularLocation>
</comment>
<gene>
    <name evidence="8" type="ORF">NDN08_003938</name>
</gene>
<evidence type="ECO:0000256" key="2">
    <source>
        <dbReference type="ARBA" id="ARBA00022729"/>
    </source>
</evidence>
<dbReference type="InterPro" id="IPR012913">
    <property type="entry name" value="OS9-like_dom"/>
</dbReference>
<evidence type="ECO:0000256" key="5">
    <source>
        <dbReference type="SAM" id="MobiDB-lite"/>
    </source>
</evidence>
<dbReference type="GO" id="GO:0005788">
    <property type="term" value="C:endoplasmic reticulum lumen"/>
    <property type="evidence" value="ECO:0007669"/>
    <property type="project" value="TreeGrafter"/>
</dbReference>
<dbReference type="AlphaFoldDB" id="A0AAV8UKL9"/>
<keyword evidence="6" id="KW-0472">Membrane</keyword>
<feature type="domain" description="MRH" evidence="7">
    <location>
        <begin position="218"/>
        <end position="350"/>
    </location>
</feature>
<keyword evidence="6" id="KW-0812">Transmembrane</keyword>
<evidence type="ECO:0000256" key="4">
    <source>
        <dbReference type="ARBA" id="ARBA00023157"/>
    </source>
</evidence>
<evidence type="ECO:0000256" key="6">
    <source>
        <dbReference type="SAM" id="Phobius"/>
    </source>
</evidence>
<feature type="region of interest" description="Disordered" evidence="5">
    <location>
        <begin position="80"/>
        <end position="165"/>
    </location>
</feature>
<name>A0AAV8UKL9_9RHOD</name>
<dbReference type="GO" id="GO:0030968">
    <property type="term" value="P:endoplasmic reticulum unfolded protein response"/>
    <property type="evidence" value="ECO:0007669"/>
    <property type="project" value="InterPro"/>
</dbReference>